<evidence type="ECO:0000256" key="1">
    <source>
        <dbReference type="SAM" id="Phobius"/>
    </source>
</evidence>
<dbReference type="EMBL" id="HBHQ01021616">
    <property type="protein sequence ID" value="CAD9822772.1"/>
    <property type="molecule type" value="Transcribed_RNA"/>
</dbReference>
<gene>
    <name evidence="2" type="ORF">ASEP1449_LOCUS14606</name>
</gene>
<keyword evidence="1" id="KW-0472">Membrane</keyword>
<evidence type="ECO:0000313" key="2">
    <source>
        <dbReference type="EMBL" id="CAD9822772.1"/>
    </source>
</evidence>
<feature type="transmembrane region" description="Helical" evidence="1">
    <location>
        <begin position="116"/>
        <end position="135"/>
    </location>
</feature>
<name>A0A7S2UKK9_9STRA</name>
<sequence>MTTGEPAPAPASSSGKKRMSLIGYAFSPTPDINYNFVLGMYFVGSLLSALLYLCQSALQEDKAEDASSSSSVSLDEAAVDVDVDAAAAPAPTGSLLWGGGLFSLTRESKTELASSLEGMHLVFLPFIPCLLWSFIVRSNWLKQQQQKEQHTHETKKDL</sequence>
<reference evidence="2" key="1">
    <citation type="submission" date="2021-01" db="EMBL/GenBank/DDBJ databases">
        <authorList>
            <person name="Corre E."/>
            <person name="Pelletier E."/>
            <person name="Niang G."/>
            <person name="Scheremetjew M."/>
            <person name="Finn R."/>
            <person name="Kale V."/>
            <person name="Holt S."/>
            <person name="Cochrane G."/>
            <person name="Meng A."/>
            <person name="Brown T."/>
            <person name="Cohen L."/>
        </authorList>
    </citation>
    <scope>NUCLEOTIDE SEQUENCE</scope>
    <source>
        <strain evidence="2">CCMP2084</strain>
    </source>
</reference>
<proteinExistence type="predicted"/>
<protein>
    <submittedName>
        <fullName evidence="2">Uncharacterized protein</fullName>
    </submittedName>
</protein>
<keyword evidence="1" id="KW-0812">Transmembrane</keyword>
<accession>A0A7S2UKK9</accession>
<organism evidence="2">
    <name type="scientific">Attheya septentrionalis</name>
    <dbReference type="NCBI Taxonomy" id="420275"/>
    <lineage>
        <taxon>Eukaryota</taxon>
        <taxon>Sar</taxon>
        <taxon>Stramenopiles</taxon>
        <taxon>Ochrophyta</taxon>
        <taxon>Bacillariophyta</taxon>
        <taxon>Coscinodiscophyceae</taxon>
        <taxon>Chaetocerotophycidae</taxon>
        <taxon>Chaetocerotales</taxon>
        <taxon>Attheyaceae</taxon>
        <taxon>Attheya</taxon>
    </lineage>
</organism>
<keyword evidence="1" id="KW-1133">Transmembrane helix</keyword>
<dbReference type="AlphaFoldDB" id="A0A7S2UKK9"/>